<dbReference type="Pfam" id="PF16476">
    <property type="entry name" value="DUF5053"/>
    <property type="match status" value="1"/>
</dbReference>
<dbReference type="EMBL" id="JACSPQ010000001">
    <property type="protein sequence ID" value="MBD8001523.1"/>
    <property type="molecule type" value="Genomic_DNA"/>
</dbReference>
<feature type="coiled-coil region" evidence="1">
    <location>
        <begin position="42"/>
        <end position="69"/>
    </location>
</feature>
<evidence type="ECO:0000313" key="2">
    <source>
        <dbReference type="EMBL" id="MBD8001523.1"/>
    </source>
</evidence>
<evidence type="ECO:0000313" key="3">
    <source>
        <dbReference type="Proteomes" id="UP000616346"/>
    </source>
</evidence>
<keyword evidence="3" id="KW-1185">Reference proteome</keyword>
<dbReference type="InterPro" id="IPR032483">
    <property type="entry name" value="DUF5053"/>
</dbReference>
<proteinExistence type="predicted"/>
<protein>
    <submittedName>
        <fullName evidence="2">DUF5053 domain-containing protein</fullName>
    </submittedName>
</protein>
<name>A0ABR8V9T8_9BACT</name>
<keyword evidence="1" id="KW-0175">Coiled coil</keyword>
<gene>
    <name evidence="2" type="ORF">H9626_04725</name>
</gene>
<sequence length="134" mass="15342">MTLREELSSLKPMLGTDAPEFYDKVKSIAARYTSEEDKKEIADFIAGQLEEADRKIDHLEENTIKLQMQEVADIISLSYLAKRYFNKSRSWLYQRMNGNIVNGKPARFTSDELATLNRALKDISEKLGSLSVSY</sequence>
<dbReference type="RefSeq" id="WP_191709711.1">
    <property type="nucleotide sequence ID" value="NZ_JACSPQ010000001.1"/>
</dbReference>
<evidence type="ECO:0000256" key="1">
    <source>
        <dbReference type="SAM" id="Coils"/>
    </source>
</evidence>
<dbReference type="Proteomes" id="UP000616346">
    <property type="component" value="Unassembled WGS sequence"/>
</dbReference>
<organism evidence="2 3">
    <name type="scientific">Phocaeicola faecium</name>
    <dbReference type="NCBI Taxonomy" id="2762213"/>
    <lineage>
        <taxon>Bacteria</taxon>
        <taxon>Pseudomonadati</taxon>
        <taxon>Bacteroidota</taxon>
        <taxon>Bacteroidia</taxon>
        <taxon>Bacteroidales</taxon>
        <taxon>Bacteroidaceae</taxon>
        <taxon>Phocaeicola</taxon>
    </lineage>
</organism>
<comment type="caution">
    <text evidence="2">The sequence shown here is derived from an EMBL/GenBank/DDBJ whole genome shotgun (WGS) entry which is preliminary data.</text>
</comment>
<reference evidence="2 3" key="1">
    <citation type="submission" date="2020-08" db="EMBL/GenBank/DDBJ databases">
        <title>A Genomic Blueprint of the Chicken Gut Microbiome.</title>
        <authorList>
            <person name="Gilroy R."/>
            <person name="Ravi A."/>
            <person name="Getino M."/>
            <person name="Pursley I."/>
            <person name="Horton D.L."/>
            <person name="Alikhan N.-F."/>
            <person name="Baker D."/>
            <person name="Gharbi K."/>
            <person name="Hall N."/>
            <person name="Watson M."/>
            <person name="Adriaenssens E.M."/>
            <person name="Foster-Nyarko E."/>
            <person name="Jarju S."/>
            <person name="Secka A."/>
            <person name="Antonio M."/>
            <person name="Oren A."/>
            <person name="Chaudhuri R."/>
            <person name="La Ragione R.M."/>
            <person name="Hildebrand F."/>
            <person name="Pallen M.J."/>
        </authorList>
    </citation>
    <scope>NUCLEOTIDE SEQUENCE [LARGE SCALE GENOMIC DNA]</scope>
    <source>
        <strain evidence="2 3">Sa1YUN3</strain>
    </source>
</reference>
<accession>A0ABR8V9T8</accession>